<dbReference type="Proteomes" id="UP000594118">
    <property type="component" value="Chromosome"/>
</dbReference>
<dbReference type="AlphaFoldDB" id="A0A7L9WNE5"/>
<dbReference type="KEGG" id="pshq:F3W81_09630"/>
<evidence type="ECO:0000313" key="2">
    <source>
        <dbReference type="Proteomes" id="UP000594118"/>
    </source>
</evidence>
<evidence type="ECO:0008006" key="3">
    <source>
        <dbReference type="Google" id="ProtNLM"/>
    </source>
</evidence>
<reference evidence="1 2" key="1">
    <citation type="submission" date="2019-10" db="EMBL/GenBank/DDBJ databases">
        <title>Pseudopuniceibacterium sp. HQ09 islated from Antarctica.</title>
        <authorList>
            <person name="Liao L."/>
            <person name="Su S."/>
            <person name="Chen B."/>
            <person name="Yu Y."/>
        </authorList>
    </citation>
    <scope>NUCLEOTIDE SEQUENCE [LARGE SCALE GENOMIC DNA]</scope>
    <source>
        <strain evidence="1 2">HQ09</strain>
    </source>
</reference>
<dbReference type="EMBL" id="CP045201">
    <property type="protein sequence ID" value="QOL81048.1"/>
    <property type="molecule type" value="Genomic_DNA"/>
</dbReference>
<organism evidence="1 2">
    <name type="scientific">Pseudooceanicola spongiae</name>
    <dbReference type="NCBI Taxonomy" id="2613965"/>
    <lineage>
        <taxon>Bacteria</taxon>
        <taxon>Pseudomonadati</taxon>
        <taxon>Pseudomonadota</taxon>
        <taxon>Alphaproteobacteria</taxon>
        <taxon>Rhodobacterales</taxon>
        <taxon>Paracoccaceae</taxon>
        <taxon>Pseudooceanicola</taxon>
    </lineage>
</organism>
<protein>
    <recommendedName>
        <fullName evidence="3">DUF1127 domain-containing protein</fullName>
    </recommendedName>
</protein>
<evidence type="ECO:0000313" key="1">
    <source>
        <dbReference type="EMBL" id="QOL81048.1"/>
    </source>
</evidence>
<accession>A0A7L9WNE5</accession>
<proteinExistence type="predicted"/>
<dbReference type="RefSeq" id="WP_193083365.1">
    <property type="nucleotide sequence ID" value="NZ_CP045201.1"/>
</dbReference>
<sequence length="75" mass="8240">MASVTSNISAQSTGFSGKLNSFFSAVSTGLVAYMERRSRSEVIARLNAKSDAELAKLGIKRDEIPAYVFRDLFYV</sequence>
<name>A0A7L9WNE5_9RHOB</name>
<gene>
    <name evidence="1" type="ORF">F3W81_09630</name>
</gene>
<keyword evidence="2" id="KW-1185">Reference proteome</keyword>